<keyword evidence="3 8" id="KW-0547">Nucleotide-binding</keyword>
<feature type="binding site" evidence="8">
    <location>
        <begin position="334"/>
        <end position="341"/>
    </location>
    <ligand>
        <name>ATP</name>
        <dbReference type="ChEBI" id="CHEBI:30616"/>
    </ligand>
</feature>
<dbReference type="InterPro" id="IPR000432">
    <property type="entry name" value="DNA_mismatch_repair_MutS_C"/>
</dbReference>
<name>A0A1I3G168_9FIRM</name>
<keyword evidence="5 8" id="KW-0067">ATP-binding</keyword>
<dbReference type="RefSeq" id="WP_093372925.1">
    <property type="nucleotide sequence ID" value="NZ_FOQA01000007.1"/>
</dbReference>
<evidence type="ECO:0000256" key="6">
    <source>
        <dbReference type="ARBA" id="ARBA00022884"/>
    </source>
</evidence>
<dbReference type="PROSITE" id="PS50828">
    <property type="entry name" value="SMR"/>
    <property type="match status" value="1"/>
</dbReference>
<dbReference type="Pfam" id="PF00488">
    <property type="entry name" value="MutS_V"/>
    <property type="match status" value="1"/>
</dbReference>
<dbReference type="AlphaFoldDB" id="A0A1I3G168"/>
<evidence type="ECO:0000313" key="11">
    <source>
        <dbReference type="EMBL" id="SFI17157.1"/>
    </source>
</evidence>
<dbReference type="OrthoDB" id="9808166at2"/>
<dbReference type="GO" id="GO:0004519">
    <property type="term" value="F:endonuclease activity"/>
    <property type="evidence" value="ECO:0007669"/>
    <property type="project" value="UniProtKB-UniRule"/>
</dbReference>
<comment type="function">
    <text evidence="8">Acts as a ribosome collision sensor, splitting the ribosome into its 2 subunits. Detects stalled/collided 70S ribosomes which it binds and splits by an ATP-hydrolysis driven conformational change. Acts upstream of the ribosome quality control system (RQC), a ribosome-associated complex that mediates the extraction of incompletely synthesized nascent chains from stalled ribosomes and their subsequent degradation. Probably generates substrates for RQC.</text>
</comment>
<protein>
    <recommendedName>
        <fullName evidence="8">Endonuclease MutS2</fullName>
        <ecNumber evidence="8">3.1.-.-</ecNumber>
    </recommendedName>
    <alternativeName>
        <fullName evidence="8">Ribosome-associated protein quality control-upstream factor</fullName>
        <shortName evidence="8">RQC-upstream factor</shortName>
        <shortName evidence="8">RqcU</shortName>
        <ecNumber evidence="8">3.6.4.-</ecNumber>
    </alternativeName>
</protein>
<keyword evidence="2 8" id="KW-0699">rRNA-binding</keyword>
<keyword evidence="7 8" id="KW-0238">DNA-binding</keyword>
<dbReference type="Pfam" id="PF01713">
    <property type="entry name" value="Smr"/>
    <property type="match status" value="1"/>
</dbReference>
<dbReference type="InterPro" id="IPR045076">
    <property type="entry name" value="MutS"/>
</dbReference>
<dbReference type="Gene3D" id="3.40.50.300">
    <property type="entry name" value="P-loop containing nucleotide triphosphate hydrolases"/>
    <property type="match status" value="1"/>
</dbReference>
<evidence type="ECO:0000256" key="7">
    <source>
        <dbReference type="ARBA" id="ARBA00023125"/>
    </source>
</evidence>
<dbReference type="InterPro" id="IPR036187">
    <property type="entry name" value="DNA_mismatch_repair_MutS_sf"/>
</dbReference>
<dbReference type="EC" id="3.6.4.-" evidence="8"/>
<dbReference type="CDD" id="cd03280">
    <property type="entry name" value="ABC_MutS2"/>
    <property type="match status" value="1"/>
</dbReference>
<dbReference type="InterPro" id="IPR002625">
    <property type="entry name" value="Smr_dom"/>
</dbReference>
<sequence>MNSKSIKLLEFPKIKKRLAELCLSDIGSELAEELKPKTDFYAIQALQKETAEAETIRLQKGSMPLSELKDVRGLLKRAELGSILDLSQLILIKKQLTTVRKCKAFMNTYGNKEHIPIFMANAQLLEMDRELEERLENCIISETELSDHASPALKQIRRKIQQKNEGIRSKLNSFIQSSKNQKYLQEAIITIRQERFVVPVKQEYKSMVPGMVHDQSSSGATLFIEPMPIVEMNNALKELKISEGIEIDRILLELTAEVASIADMLRRNQETMQKMDFMMAKGELAVQMKAIEPDLVRERQIHLKNARHPLLKDQEVVPITVKLGDPQHALVITGPNTGGKTVTLKTVGLFVLMTQSGLHLPADVGSRMGIFDEVFADIGDEQSIEQSLSTFSSHMKNIVEILSNVTENSLVLLDELGAGTDPTEGAALAMSILTYLINKRSLVLATTHYSELKQYALMNNETENASVEFDIKTLSPTYRLLIGIPGKSNAFEISLKLGLDQNIIEQAKTFLTKDSIDFEDVLRSIEENKTLAEAESEKAIQLRRQLLERERIISERENKIQIHQDELIAKAKKEAYQLVEDAKKEADRLIEEIRKIREQSTVVTGNKSAERVRSQLREKMSELEVDGSYNLLGESTDMEEANKPVKEGDEVKIPSLNQTGSVISIDHDKKEALVQIGVMKMSLPIKKLVKTYREQQKNKKGLQRIIQHKTEHTIKECDIRGKDLEEALYIVDKYLDDSFLSGHEEITIIHGVGTGVLKQGIQKKLKKHRLVQRYRDGVYGEGGAGVTIVKFNRS</sequence>
<comment type="function">
    <text evidence="8">Endonuclease that is involved in the suppression of homologous recombination and thus may have a key role in the control of bacterial genetic diversity.</text>
</comment>
<feature type="coiled-coil region" evidence="9">
    <location>
        <begin position="572"/>
        <end position="626"/>
    </location>
</feature>
<evidence type="ECO:0000256" key="4">
    <source>
        <dbReference type="ARBA" id="ARBA00022801"/>
    </source>
</evidence>
<dbReference type="SUPFAM" id="SSF160443">
    <property type="entry name" value="SMR domain-like"/>
    <property type="match status" value="1"/>
</dbReference>
<evidence type="ECO:0000313" key="12">
    <source>
        <dbReference type="Proteomes" id="UP000199287"/>
    </source>
</evidence>
<dbReference type="PIRSF" id="PIRSF005814">
    <property type="entry name" value="MutS_YshD"/>
    <property type="match status" value="1"/>
</dbReference>
<keyword evidence="1 8" id="KW-0540">Nuclease</keyword>
<dbReference type="PANTHER" id="PTHR48466">
    <property type="entry name" value="OS10G0509000 PROTEIN-RELATED"/>
    <property type="match status" value="1"/>
</dbReference>
<dbReference type="GO" id="GO:0072344">
    <property type="term" value="P:rescue of stalled ribosome"/>
    <property type="evidence" value="ECO:0007669"/>
    <property type="project" value="UniProtKB-UniRule"/>
</dbReference>
<evidence type="ECO:0000259" key="10">
    <source>
        <dbReference type="PROSITE" id="PS50828"/>
    </source>
</evidence>
<feature type="domain" description="Smr" evidence="10">
    <location>
        <begin position="717"/>
        <end position="792"/>
    </location>
</feature>
<keyword evidence="12" id="KW-1185">Reference proteome</keyword>
<dbReference type="GO" id="GO:0030983">
    <property type="term" value="F:mismatched DNA binding"/>
    <property type="evidence" value="ECO:0007669"/>
    <property type="project" value="InterPro"/>
</dbReference>
<dbReference type="InterPro" id="IPR005747">
    <property type="entry name" value="MutS2"/>
</dbReference>
<comment type="similarity">
    <text evidence="8">Belongs to the DNA mismatch repair MutS family. MutS2 subfamily.</text>
</comment>
<dbReference type="Proteomes" id="UP000199287">
    <property type="component" value="Unassembled WGS sequence"/>
</dbReference>
<dbReference type="NCBIfam" id="TIGR01069">
    <property type="entry name" value="mutS2"/>
    <property type="match status" value="1"/>
</dbReference>
<dbReference type="EC" id="3.1.-.-" evidence="8"/>
<accession>A0A1I3G168</accession>
<dbReference type="PANTHER" id="PTHR48466:SF2">
    <property type="entry name" value="OS10G0509000 PROTEIN"/>
    <property type="match status" value="1"/>
</dbReference>
<evidence type="ECO:0000256" key="5">
    <source>
        <dbReference type="ARBA" id="ARBA00022840"/>
    </source>
</evidence>
<dbReference type="HAMAP" id="MF_00092">
    <property type="entry name" value="MutS2"/>
    <property type="match status" value="1"/>
</dbReference>
<dbReference type="GO" id="GO:0005524">
    <property type="term" value="F:ATP binding"/>
    <property type="evidence" value="ECO:0007669"/>
    <property type="project" value="UniProtKB-UniRule"/>
</dbReference>
<dbReference type="GO" id="GO:0006298">
    <property type="term" value="P:mismatch repair"/>
    <property type="evidence" value="ECO:0007669"/>
    <property type="project" value="InterPro"/>
</dbReference>
<dbReference type="Pfam" id="PF20297">
    <property type="entry name" value="MSSS"/>
    <property type="match status" value="1"/>
</dbReference>
<evidence type="ECO:0000256" key="8">
    <source>
        <dbReference type="HAMAP-Rule" id="MF_00092"/>
    </source>
</evidence>
<dbReference type="FunFam" id="3.40.50.300:FF:000830">
    <property type="entry name" value="Endonuclease MutS2"/>
    <property type="match status" value="1"/>
</dbReference>
<dbReference type="PROSITE" id="PS00486">
    <property type="entry name" value="DNA_MISMATCH_REPAIR_2"/>
    <property type="match status" value="1"/>
</dbReference>
<dbReference type="InterPro" id="IPR007696">
    <property type="entry name" value="DNA_mismatch_repair_MutS_core"/>
</dbReference>
<keyword evidence="8" id="KW-0255">Endonuclease</keyword>
<proteinExistence type="inferred from homology"/>
<dbReference type="STRING" id="69895.SAMN05192551_107140"/>
<evidence type="ECO:0000256" key="3">
    <source>
        <dbReference type="ARBA" id="ARBA00022741"/>
    </source>
</evidence>
<dbReference type="GO" id="GO:0016887">
    <property type="term" value="F:ATP hydrolysis activity"/>
    <property type="evidence" value="ECO:0007669"/>
    <property type="project" value="InterPro"/>
</dbReference>
<dbReference type="InterPro" id="IPR027417">
    <property type="entry name" value="P-loop_NTPase"/>
</dbReference>
<evidence type="ECO:0000256" key="1">
    <source>
        <dbReference type="ARBA" id="ARBA00022722"/>
    </source>
</evidence>
<evidence type="ECO:0000256" key="9">
    <source>
        <dbReference type="SAM" id="Coils"/>
    </source>
</evidence>
<dbReference type="InterPro" id="IPR036063">
    <property type="entry name" value="Smr_dom_sf"/>
</dbReference>
<organism evidence="11 12">
    <name type="scientific">Tindallia magadiensis</name>
    <dbReference type="NCBI Taxonomy" id="69895"/>
    <lineage>
        <taxon>Bacteria</taxon>
        <taxon>Bacillati</taxon>
        <taxon>Bacillota</taxon>
        <taxon>Clostridia</taxon>
        <taxon>Peptostreptococcales</taxon>
        <taxon>Tindalliaceae</taxon>
        <taxon>Tindallia</taxon>
    </lineage>
</organism>
<comment type="subunit">
    <text evidence="8">Homodimer. Binds to stalled ribosomes, contacting rRNA.</text>
</comment>
<dbReference type="SMART" id="SM00533">
    <property type="entry name" value="MUTSd"/>
    <property type="match status" value="1"/>
</dbReference>
<dbReference type="SUPFAM" id="SSF48334">
    <property type="entry name" value="DNA repair protein MutS, domain III"/>
    <property type="match status" value="1"/>
</dbReference>
<dbReference type="Gene3D" id="3.30.1370.110">
    <property type="match status" value="1"/>
</dbReference>
<dbReference type="InterPro" id="IPR046893">
    <property type="entry name" value="MSSS"/>
</dbReference>
<dbReference type="SUPFAM" id="SSF52540">
    <property type="entry name" value="P-loop containing nucleoside triphosphate hydrolases"/>
    <property type="match status" value="1"/>
</dbReference>
<keyword evidence="9" id="KW-0175">Coiled coil</keyword>
<dbReference type="SMART" id="SM00534">
    <property type="entry name" value="MUTSac"/>
    <property type="match status" value="1"/>
</dbReference>
<gene>
    <name evidence="8" type="primary">mutS2</name>
    <name evidence="8" type="synonym">rqcU</name>
    <name evidence="11" type="ORF">SAMN05192551_107140</name>
</gene>
<dbReference type="SMART" id="SM00463">
    <property type="entry name" value="SMR"/>
    <property type="match status" value="1"/>
</dbReference>
<dbReference type="GO" id="GO:0045910">
    <property type="term" value="P:negative regulation of DNA recombination"/>
    <property type="evidence" value="ECO:0007669"/>
    <property type="project" value="InterPro"/>
</dbReference>
<keyword evidence="4 8" id="KW-0378">Hydrolase</keyword>
<dbReference type="EMBL" id="FOQA01000007">
    <property type="protein sequence ID" value="SFI17157.1"/>
    <property type="molecule type" value="Genomic_DNA"/>
</dbReference>
<keyword evidence="6 8" id="KW-0694">RNA-binding</keyword>
<dbReference type="GO" id="GO:0140664">
    <property type="term" value="F:ATP-dependent DNA damage sensor activity"/>
    <property type="evidence" value="ECO:0007669"/>
    <property type="project" value="InterPro"/>
</dbReference>
<dbReference type="GO" id="GO:0043023">
    <property type="term" value="F:ribosomal large subunit binding"/>
    <property type="evidence" value="ECO:0007669"/>
    <property type="project" value="UniProtKB-UniRule"/>
</dbReference>
<evidence type="ECO:0000256" key="2">
    <source>
        <dbReference type="ARBA" id="ARBA00022730"/>
    </source>
</evidence>
<dbReference type="GO" id="GO:0019843">
    <property type="term" value="F:rRNA binding"/>
    <property type="evidence" value="ECO:0007669"/>
    <property type="project" value="UniProtKB-UniRule"/>
</dbReference>
<reference evidence="12" key="1">
    <citation type="submission" date="2016-10" db="EMBL/GenBank/DDBJ databases">
        <authorList>
            <person name="Varghese N."/>
            <person name="Submissions S."/>
        </authorList>
    </citation>
    <scope>NUCLEOTIDE SEQUENCE [LARGE SCALE GENOMIC DNA]</scope>
    <source>
        <strain evidence="12">Z-7934</strain>
    </source>
</reference>